<keyword evidence="1" id="KW-1133">Transmembrane helix</keyword>
<keyword evidence="4" id="KW-1185">Reference proteome</keyword>
<comment type="caution">
    <text evidence="3">The sequence shown here is derived from an EMBL/GenBank/DDBJ whole genome shotgun (WGS) entry which is preliminary data.</text>
</comment>
<dbReference type="RefSeq" id="WP_138536022.1">
    <property type="nucleotide sequence ID" value="NZ_VANR01000005.1"/>
</dbReference>
<sequence>MGPGTVFIFLFAVVFGIFYLYFSTRNKERLALIEKGADASIFMKGEQNRKAAPFWKVLILNLGLLAMGVGVGVLLGALLSYNFGYNGGYQNRPSNYIQTETFYLASVFLCAGASLLIGFNITKNLDKE</sequence>
<reference evidence="3 4" key="1">
    <citation type="submission" date="2019-05" db="EMBL/GenBank/DDBJ databases">
        <title>Polaribacter aestuariivivens sp. nov., isolated from a tidal flat.</title>
        <authorList>
            <person name="Yoon J.-H."/>
        </authorList>
    </citation>
    <scope>NUCLEOTIDE SEQUENCE [LARGE SCALE GENOMIC DNA]</scope>
    <source>
        <strain evidence="3 4">DBTF-3</strain>
    </source>
</reference>
<proteinExistence type="predicted"/>
<evidence type="ECO:0000259" key="2">
    <source>
        <dbReference type="Pfam" id="PF19762"/>
    </source>
</evidence>
<feature type="transmembrane region" description="Helical" evidence="1">
    <location>
        <begin position="6"/>
        <end position="22"/>
    </location>
</feature>
<gene>
    <name evidence="3" type="ORF">FDT66_09780</name>
</gene>
<feature type="transmembrane region" description="Helical" evidence="1">
    <location>
        <begin position="101"/>
        <end position="122"/>
    </location>
</feature>
<protein>
    <recommendedName>
        <fullName evidence="2">DUF6249 domain-containing protein</fullName>
    </recommendedName>
</protein>
<dbReference type="OrthoDB" id="679295at2"/>
<keyword evidence="1" id="KW-0812">Transmembrane</keyword>
<dbReference type="Proteomes" id="UP000307140">
    <property type="component" value="Unassembled WGS sequence"/>
</dbReference>
<evidence type="ECO:0000313" key="4">
    <source>
        <dbReference type="Proteomes" id="UP000307140"/>
    </source>
</evidence>
<accession>A0A5S3N2B4</accession>
<evidence type="ECO:0000256" key="1">
    <source>
        <dbReference type="SAM" id="Phobius"/>
    </source>
</evidence>
<dbReference type="Pfam" id="PF19762">
    <property type="entry name" value="DUF6249"/>
    <property type="match status" value="1"/>
</dbReference>
<dbReference type="AlphaFoldDB" id="A0A5S3N2B4"/>
<name>A0A5S3N2B4_9FLAO</name>
<feature type="transmembrane region" description="Helical" evidence="1">
    <location>
        <begin position="57"/>
        <end position="81"/>
    </location>
</feature>
<dbReference type="InterPro" id="IPR046216">
    <property type="entry name" value="DUF6249"/>
</dbReference>
<feature type="domain" description="DUF6249" evidence="2">
    <location>
        <begin position="5"/>
        <end position="122"/>
    </location>
</feature>
<organism evidence="3 4">
    <name type="scientific">Polaribacter aestuariivivens</name>
    <dbReference type="NCBI Taxonomy" id="2304626"/>
    <lineage>
        <taxon>Bacteria</taxon>
        <taxon>Pseudomonadati</taxon>
        <taxon>Bacteroidota</taxon>
        <taxon>Flavobacteriia</taxon>
        <taxon>Flavobacteriales</taxon>
        <taxon>Flavobacteriaceae</taxon>
    </lineage>
</organism>
<keyword evidence="1" id="KW-0472">Membrane</keyword>
<dbReference type="EMBL" id="VANR01000005">
    <property type="protein sequence ID" value="TMM29405.1"/>
    <property type="molecule type" value="Genomic_DNA"/>
</dbReference>
<evidence type="ECO:0000313" key="3">
    <source>
        <dbReference type="EMBL" id="TMM29405.1"/>
    </source>
</evidence>